<dbReference type="GO" id="GO:0016020">
    <property type="term" value="C:membrane"/>
    <property type="evidence" value="ECO:0007669"/>
    <property type="project" value="UniProtKB-SubCell"/>
</dbReference>
<evidence type="ECO:0000259" key="6">
    <source>
        <dbReference type="Pfam" id="PF01794"/>
    </source>
</evidence>
<name>A0A316E777_9FLAO</name>
<protein>
    <submittedName>
        <fullName evidence="7">Ferric reductase like protein</fullName>
    </submittedName>
</protein>
<dbReference type="AlphaFoldDB" id="A0A316E777"/>
<evidence type="ECO:0000313" key="8">
    <source>
        <dbReference type="Proteomes" id="UP000245667"/>
    </source>
</evidence>
<keyword evidence="2 5" id="KW-0812">Transmembrane</keyword>
<accession>A0A316E777</accession>
<evidence type="ECO:0000256" key="5">
    <source>
        <dbReference type="SAM" id="Phobius"/>
    </source>
</evidence>
<feature type="transmembrane region" description="Helical" evidence="5">
    <location>
        <begin position="189"/>
        <end position="207"/>
    </location>
</feature>
<proteinExistence type="predicted"/>
<organism evidence="7 8">
    <name type="scientific">Maribacter polysiphoniae</name>
    <dbReference type="NCBI Taxonomy" id="429344"/>
    <lineage>
        <taxon>Bacteria</taxon>
        <taxon>Pseudomonadati</taxon>
        <taxon>Bacteroidota</taxon>
        <taxon>Flavobacteriia</taxon>
        <taxon>Flavobacteriales</taxon>
        <taxon>Flavobacteriaceae</taxon>
        <taxon>Maribacter</taxon>
    </lineage>
</organism>
<dbReference type="InterPro" id="IPR013130">
    <property type="entry name" value="Fe3_Rdtase_TM_dom"/>
</dbReference>
<feature type="domain" description="Ferric oxidoreductase" evidence="6">
    <location>
        <begin position="48"/>
        <end position="171"/>
    </location>
</feature>
<evidence type="ECO:0000256" key="3">
    <source>
        <dbReference type="ARBA" id="ARBA00022989"/>
    </source>
</evidence>
<keyword evidence="3 5" id="KW-1133">Transmembrane helix</keyword>
<evidence type="ECO:0000256" key="1">
    <source>
        <dbReference type="ARBA" id="ARBA00004141"/>
    </source>
</evidence>
<evidence type="ECO:0000256" key="2">
    <source>
        <dbReference type="ARBA" id="ARBA00022692"/>
    </source>
</evidence>
<dbReference type="Pfam" id="PF01794">
    <property type="entry name" value="Ferric_reduct"/>
    <property type="match status" value="1"/>
</dbReference>
<comment type="caution">
    <text evidence="7">The sequence shown here is derived from an EMBL/GenBank/DDBJ whole genome shotgun (WGS) entry which is preliminary data.</text>
</comment>
<gene>
    <name evidence="7" type="ORF">LX92_00927</name>
</gene>
<keyword evidence="4 5" id="KW-0472">Membrane</keyword>
<reference evidence="7 8" key="1">
    <citation type="submission" date="2018-05" db="EMBL/GenBank/DDBJ databases">
        <title>Genomic Encyclopedia of Archaeal and Bacterial Type Strains, Phase II (KMG-II): from individual species to whole genera.</title>
        <authorList>
            <person name="Goeker M."/>
        </authorList>
    </citation>
    <scope>NUCLEOTIDE SEQUENCE [LARGE SCALE GENOMIC DNA]</scope>
    <source>
        <strain evidence="7 8">DSM 23514</strain>
    </source>
</reference>
<sequence>MGLVMQKERKIFKLLSLGIAFIGIPLLLWFLGDFPKRSLLMDSLSLLTILAFSLLLAQFFLARTNRGLVKKVKMSYVLKIHKFIGYVFISVIMLHPFFIIVPKFLDDAVSPKDAFIRLITTFNTIGLVFGLVAYTVMLVIMVTSFFRFKLHLKYKTWRTFHAYLTVVFIVAATWHVITLGRHSNSAFTMFYVIAGACGIFYLLRTYLVKPTRKTIKNV</sequence>
<feature type="transmembrane region" description="Helical" evidence="5">
    <location>
        <begin position="44"/>
        <end position="62"/>
    </location>
</feature>
<feature type="transmembrane region" description="Helical" evidence="5">
    <location>
        <begin position="83"/>
        <end position="105"/>
    </location>
</feature>
<comment type="subcellular location">
    <subcellularLocation>
        <location evidence="1">Membrane</location>
        <topology evidence="1">Multi-pass membrane protein</topology>
    </subcellularLocation>
</comment>
<evidence type="ECO:0000313" key="7">
    <source>
        <dbReference type="EMBL" id="PWK24563.1"/>
    </source>
</evidence>
<feature type="transmembrane region" description="Helical" evidence="5">
    <location>
        <begin position="125"/>
        <end position="148"/>
    </location>
</feature>
<feature type="transmembrane region" description="Helical" evidence="5">
    <location>
        <begin position="160"/>
        <end position="177"/>
    </location>
</feature>
<feature type="transmembrane region" description="Helical" evidence="5">
    <location>
        <begin position="12"/>
        <end position="32"/>
    </location>
</feature>
<dbReference type="EMBL" id="QGGQ01000002">
    <property type="protein sequence ID" value="PWK24563.1"/>
    <property type="molecule type" value="Genomic_DNA"/>
</dbReference>
<evidence type="ECO:0000256" key="4">
    <source>
        <dbReference type="ARBA" id="ARBA00023136"/>
    </source>
</evidence>
<dbReference type="Proteomes" id="UP000245667">
    <property type="component" value="Unassembled WGS sequence"/>
</dbReference>